<evidence type="ECO:0000256" key="5">
    <source>
        <dbReference type="ARBA" id="ARBA00022741"/>
    </source>
</evidence>
<sequence length="479" mass="54761">MVLNTKVLPLSRLRTGFCDHECKRYTEQMFRISGHDSTVWTHKSCVCNEQIALVNRHQFDDGCTYTSSLDLKKTLRRHIRVSTPWSEQAVIEHAIPARKRLLQHAKDSLSIWDLEPNDSKVKMFLKDDKYHTPEYKAPRCIQYRNKRYGLRLATYLHPIEKLVMEWKHNGTHIFAKGRNMRQRGRDIAKKLKPGYVAISMDHSKFDSHVNEKLLLLEHWYYRQCCNDPELAKLLAWQVRNSGSTKNGTTYFTHATRMSGDQNTGLGNCIINYAMTVALLEKINCPYELYIDGDDFIVFVPSKFASSVDPAWYGQFGMKTTLDQATTVLEHIDFCQCRPVYDGVGHTLVRNPDRLMSRAPWVVGPLMGTRPWSIIASAGQCEIALGLGLPIGQYLGQKMFNFGVANGGKFDSKLRASIMASREKMKPGKLRVVDCAPGVRSSFELAWGIDIPTQLSIEAAALLPVDEEDWDEYPLIRYHH</sequence>
<dbReference type="CDD" id="cd23179">
    <property type="entry name" value="ps_ssRNAv_Tolivirales_RdRp"/>
    <property type="match status" value="1"/>
</dbReference>
<protein>
    <recommendedName>
        <fullName evidence="1 7">RNA-directed RNA polymerase</fullName>
        <ecNumber evidence="1 7">2.7.7.48</ecNumber>
    </recommendedName>
</protein>
<comment type="catalytic activity">
    <reaction evidence="7">
        <text>RNA(n) + a ribonucleoside 5'-triphosphate = RNA(n+1) + diphosphate</text>
        <dbReference type="Rhea" id="RHEA:21248"/>
        <dbReference type="Rhea" id="RHEA-COMP:14527"/>
        <dbReference type="Rhea" id="RHEA-COMP:17342"/>
        <dbReference type="ChEBI" id="CHEBI:33019"/>
        <dbReference type="ChEBI" id="CHEBI:61557"/>
        <dbReference type="ChEBI" id="CHEBI:140395"/>
        <dbReference type="EC" id="2.7.7.48"/>
    </reaction>
</comment>
<dbReference type="InterPro" id="IPR002166">
    <property type="entry name" value="RNA_pol_HCV"/>
</dbReference>
<evidence type="ECO:0000313" key="9">
    <source>
        <dbReference type="EMBL" id="QGA87325.1"/>
    </source>
</evidence>
<dbReference type="InterPro" id="IPR007094">
    <property type="entry name" value="RNA-dir_pol_PSvirus"/>
</dbReference>
<keyword evidence="3 7" id="KW-0808">Transferase</keyword>
<evidence type="ECO:0000256" key="2">
    <source>
        <dbReference type="ARBA" id="ARBA00022484"/>
    </source>
</evidence>
<dbReference type="GO" id="GO:0003968">
    <property type="term" value="F:RNA-directed RNA polymerase activity"/>
    <property type="evidence" value="ECO:0007669"/>
    <property type="project" value="UniProtKB-KW"/>
</dbReference>
<accession>A0A5Q0V1B5</accession>
<evidence type="ECO:0000256" key="1">
    <source>
        <dbReference type="ARBA" id="ARBA00012494"/>
    </source>
</evidence>
<dbReference type="GO" id="GO:0039694">
    <property type="term" value="P:viral RNA genome replication"/>
    <property type="evidence" value="ECO:0007669"/>
    <property type="project" value="InterPro"/>
</dbReference>
<proteinExistence type="predicted"/>
<organism evidence="9">
    <name type="scientific">Flen tombus-like virus</name>
    <dbReference type="NCBI Taxonomy" id="2665437"/>
    <lineage>
        <taxon>Viruses</taxon>
        <taxon>Riboviria</taxon>
        <taxon>Orthornavirae</taxon>
        <taxon>Kitrinoviricota</taxon>
        <taxon>Tolucaviricetes</taxon>
        <taxon>Tolivirales</taxon>
        <taxon>Tombusviridae</taxon>
    </lineage>
</organism>
<keyword evidence="5 7" id="KW-0547">Nucleotide-binding</keyword>
<reference evidence="9" key="2">
    <citation type="submission" date="2019-09" db="EMBL/GenBank/DDBJ databases">
        <authorList>
            <person name="Ohlund P."/>
            <person name="Hayer J."/>
            <person name="Lunden H."/>
            <person name="Hesson J.C."/>
            <person name="Blomstrom A.-L."/>
        </authorList>
    </citation>
    <scope>NUCLEOTIDE SEQUENCE</scope>
    <source>
        <strain evidence="9">SW10</strain>
    </source>
</reference>
<dbReference type="GO" id="GO:0000166">
    <property type="term" value="F:nucleotide binding"/>
    <property type="evidence" value="ECO:0007669"/>
    <property type="project" value="UniProtKB-KW"/>
</dbReference>
<keyword evidence="4 7" id="KW-0548">Nucleotidyltransferase</keyword>
<evidence type="ECO:0000256" key="6">
    <source>
        <dbReference type="ARBA" id="ARBA00022953"/>
    </source>
</evidence>
<evidence type="ECO:0000256" key="3">
    <source>
        <dbReference type="ARBA" id="ARBA00022679"/>
    </source>
</evidence>
<dbReference type="InterPro" id="IPR043502">
    <property type="entry name" value="DNA/RNA_pol_sf"/>
</dbReference>
<dbReference type="InterPro" id="IPR043128">
    <property type="entry name" value="Rev_trsase/Diguanyl_cyclase"/>
</dbReference>
<reference evidence="9" key="1">
    <citation type="journal article" date="2019" name="Viruses">
        <title>Viromics Reveal a Number of Novel RNA Viruses in Swedish Mosquitoes.</title>
        <authorList>
            <person name="Oehlund P."/>
            <person name="Hayer J."/>
            <person name="Lunden H."/>
            <person name="Hesson J.C."/>
            <person name="Blomstroem A.-L."/>
        </authorList>
    </citation>
    <scope>NUCLEOTIDE SEQUENCE</scope>
    <source>
        <strain evidence="9">SW10</strain>
    </source>
</reference>
<keyword evidence="6 7" id="KW-0693">Viral RNA replication</keyword>
<dbReference type="SUPFAM" id="SSF56672">
    <property type="entry name" value="DNA/RNA polymerases"/>
    <property type="match status" value="1"/>
</dbReference>
<evidence type="ECO:0000256" key="4">
    <source>
        <dbReference type="ARBA" id="ARBA00022695"/>
    </source>
</evidence>
<dbReference type="EMBL" id="MN513378">
    <property type="protein sequence ID" value="QGA87325.1"/>
    <property type="molecule type" value="Genomic_RNA"/>
</dbReference>
<dbReference type="Gene3D" id="3.30.70.270">
    <property type="match status" value="1"/>
</dbReference>
<keyword evidence="2 7" id="KW-0696">RNA-directed RNA polymerase</keyword>
<dbReference type="PROSITE" id="PS50507">
    <property type="entry name" value="RDRP_SSRNA_POS"/>
    <property type="match status" value="1"/>
</dbReference>
<evidence type="ECO:0000259" key="8">
    <source>
        <dbReference type="PROSITE" id="PS50507"/>
    </source>
</evidence>
<dbReference type="Pfam" id="PF00998">
    <property type="entry name" value="RdRP_3"/>
    <property type="match status" value="1"/>
</dbReference>
<name>A0A5Q0V1B5_9TOMB</name>
<evidence type="ECO:0000256" key="7">
    <source>
        <dbReference type="RuleBase" id="RU363062"/>
    </source>
</evidence>
<dbReference type="GO" id="GO:0003723">
    <property type="term" value="F:RNA binding"/>
    <property type="evidence" value="ECO:0007669"/>
    <property type="project" value="InterPro"/>
</dbReference>
<dbReference type="EC" id="2.7.7.48" evidence="1 7"/>
<feature type="domain" description="RdRp catalytic" evidence="8">
    <location>
        <begin position="195"/>
        <end position="307"/>
    </location>
</feature>